<feature type="chain" id="PRO_5015109763" evidence="1">
    <location>
        <begin position="27"/>
        <end position="102"/>
    </location>
</feature>
<keyword evidence="3" id="KW-1185">Reference proteome</keyword>
<keyword evidence="1" id="KW-0732">Signal</keyword>
<comment type="caution">
    <text evidence="2">The sequence shown here is derived from an EMBL/GenBank/DDBJ whole genome shotgun (WGS) entry which is preliminary data.</text>
</comment>
<name>A0A2P4XI39_9STRA</name>
<dbReference type="AlphaFoldDB" id="A0A2P4XI39"/>
<feature type="signal peptide" evidence="1">
    <location>
        <begin position="1"/>
        <end position="26"/>
    </location>
</feature>
<protein>
    <submittedName>
        <fullName evidence="2">Uncharacterized protein</fullName>
    </submittedName>
</protein>
<evidence type="ECO:0000256" key="1">
    <source>
        <dbReference type="SAM" id="SignalP"/>
    </source>
</evidence>
<evidence type="ECO:0000313" key="3">
    <source>
        <dbReference type="Proteomes" id="UP000237271"/>
    </source>
</evidence>
<dbReference type="EMBL" id="NCKW01010451">
    <property type="protein sequence ID" value="POM65204.1"/>
    <property type="molecule type" value="Genomic_DNA"/>
</dbReference>
<sequence>MTSKIKQTSMCSFFALLVVWMSWIAAISTQSATPKLMWSVNPLTPAVLESPTDMWVDVPDTRVALELLNQAVVVISYDVSVSHSTDVQPEGTQVAQSTTENL</sequence>
<gene>
    <name evidence="2" type="ORF">PHPALM_19118</name>
</gene>
<dbReference type="OrthoDB" id="125363at2759"/>
<reference evidence="2 3" key="1">
    <citation type="journal article" date="2017" name="Genome Biol. Evol.">
        <title>Phytophthora megakarya and P. palmivora, closely related causal agents of cacao black pod rot, underwent increases in genome sizes and gene numbers by different mechanisms.</title>
        <authorList>
            <person name="Ali S.S."/>
            <person name="Shao J."/>
            <person name="Lary D.J."/>
            <person name="Kronmiller B."/>
            <person name="Shen D."/>
            <person name="Strem M.D."/>
            <person name="Amoako-Attah I."/>
            <person name="Akrofi A.Y."/>
            <person name="Begoude B.A."/>
            <person name="Ten Hoopen G.M."/>
            <person name="Coulibaly K."/>
            <person name="Kebe B.I."/>
            <person name="Melnick R.L."/>
            <person name="Guiltinan M.J."/>
            <person name="Tyler B.M."/>
            <person name="Meinhardt L.W."/>
            <person name="Bailey B.A."/>
        </authorList>
    </citation>
    <scope>NUCLEOTIDE SEQUENCE [LARGE SCALE GENOMIC DNA]</scope>
    <source>
        <strain evidence="3">sbr112.9</strain>
    </source>
</reference>
<accession>A0A2P4XI39</accession>
<dbReference type="Proteomes" id="UP000237271">
    <property type="component" value="Unassembled WGS sequence"/>
</dbReference>
<proteinExistence type="predicted"/>
<organism evidence="2 3">
    <name type="scientific">Phytophthora palmivora</name>
    <dbReference type="NCBI Taxonomy" id="4796"/>
    <lineage>
        <taxon>Eukaryota</taxon>
        <taxon>Sar</taxon>
        <taxon>Stramenopiles</taxon>
        <taxon>Oomycota</taxon>
        <taxon>Peronosporomycetes</taxon>
        <taxon>Peronosporales</taxon>
        <taxon>Peronosporaceae</taxon>
        <taxon>Phytophthora</taxon>
    </lineage>
</organism>
<evidence type="ECO:0000313" key="2">
    <source>
        <dbReference type="EMBL" id="POM65204.1"/>
    </source>
</evidence>